<protein>
    <submittedName>
        <fullName evidence="3">Uncharacterized protein</fullName>
    </submittedName>
</protein>
<feature type="transmembrane region" description="Helical" evidence="2">
    <location>
        <begin position="48"/>
        <end position="69"/>
    </location>
</feature>
<evidence type="ECO:0000313" key="3">
    <source>
        <dbReference type="EMBL" id="KAE8136198.1"/>
    </source>
</evidence>
<evidence type="ECO:0000256" key="1">
    <source>
        <dbReference type="SAM" id="MobiDB-lite"/>
    </source>
</evidence>
<sequence length="106" mass="12199">MKTPFLFSLHLLSHPIFTSRIYYPATLFIPFPLDMCLGFYLVQGCRFLWKKFVFGSAPILVSVMAFMTFHPRLLGQCENEWTNESKNKGTRKSMAYGSQSGFVQSD</sequence>
<dbReference type="AlphaFoldDB" id="A0A5N6SND7"/>
<accession>A0A5N6SND7</accession>
<evidence type="ECO:0000256" key="2">
    <source>
        <dbReference type="SAM" id="Phobius"/>
    </source>
</evidence>
<gene>
    <name evidence="3" type="ORF">BDV38DRAFT_116739</name>
</gene>
<feature type="region of interest" description="Disordered" evidence="1">
    <location>
        <begin position="84"/>
        <end position="106"/>
    </location>
</feature>
<feature type="compositionally biased region" description="Polar residues" evidence="1">
    <location>
        <begin position="96"/>
        <end position="106"/>
    </location>
</feature>
<dbReference type="RefSeq" id="XP_031912261.1">
    <property type="nucleotide sequence ID" value="XM_032051050.1"/>
</dbReference>
<evidence type="ECO:0000313" key="4">
    <source>
        <dbReference type="Proteomes" id="UP000325672"/>
    </source>
</evidence>
<keyword evidence="2" id="KW-1133">Transmembrane helix</keyword>
<dbReference type="GeneID" id="43635260"/>
<name>A0A5N6SND7_ASPPS</name>
<keyword evidence="2" id="KW-0812">Transmembrane</keyword>
<feature type="transmembrane region" description="Helical" evidence="2">
    <location>
        <begin position="21"/>
        <end position="42"/>
    </location>
</feature>
<dbReference type="Proteomes" id="UP000325672">
    <property type="component" value="Unassembled WGS sequence"/>
</dbReference>
<dbReference type="EMBL" id="ML743586">
    <property type="protein sequence ID" value="KAE8136198.1"/>
    <property type="molecule type" value="Genomic_DNA"/>
</dbReference>
<reference evidence="3 4" key="1">
    <citation type="submission" date="2019-04" db="EMBL/GenBank/DDBJ databases">
        <title>Friends and foes A comparative genomics study of 23 Aspergillus species from section Flavi.</title>
        <authorList>
            <consortium name="DOE Joint Genome Institute"/>
            <person name="Kjaerbolling I."/>
            <person name="Vesth T."/>
            <person name="Frisvad J.C."/>
            <person name="Nybo J.L."/>
            <person name="Theobald S."/>
            <person name="Kildgaard S."/>
            <person name="Isbrandt T."/>
            <person name="Kuo A."/>
            <person name="Sato A."/>
            <person name="Lyhne E.K."/>
            <person name="Kogle M.E."/>
            <person name="Wiebenga A."/>
            <person name="Kun R.S."/>
            <person name="Lubbers R.J."/>
            <person name="Makela M.R."/>
            <person name="Barry K."/>
            <person name="Chovatia M."/>
            <person name="Clum A."/>
            <person name="Daum C."/>
            <person name="Haridas S."/>
            <person name="He G."/>
            <person name="LaButti K."/>
            <person name="Lipzen A."/>
            <person name="Mondo S."/>
            <person name="Riley R."/>
            <person name="Salamov A."/>
            <person name="Simmons B.A."/>
            <person name="Magnuson J.K."/>
            <person name="Henrissat B."/>
            <person name="Mortensen U.H."/>
            <person name="Larsen T.O."/>
            <person name="Devries R.P."/>
            <person name="Grigoriev I.V."/>
            <person name="Machida M."/>
            <person name="Baker S.E."/>
            <person name="Andersen M.R."/>
        </authorList>
    </citation>
    <scope>NUCLEOTIDE SEQUENCE [LARGE SCALE GENOMIC DNA]</scope>
    <source>
        <strain evidence="3 4">CBS 117625</strain>
    </source>
</reference>
<proteinExistence type="predicted"/>
<keyword evidence="4" id="KW-1185">Reference proteome</keyword>
<keyword evidence="2" id="KW-0472">Membrane</keyword>
<organism evidence="3 4">
    <name type="scientific">Aspergillus pseudotamarii</name>
    <dbReference type="NCBI Taxonomy" id="132259"/>
    <lineage>
        <taxon>Eukaryota</taxon>
        <taxon>Fungi</taxon>
        <taxon>Dikarya</taxon>
        <taxon>Ascomycota</taxon>
        <taxon>Pezizomycotina</taxon>
        <taxon>Eurotiomycetes</taxon>
        <taxon>Eurotiomycetidae</taxon>
        <taxon>Eurotiales</taxon>
        <taxon>Aspergillaceae</taxon>
        <taxon>Aspergillus</taxon>
        <taxon>Aspergillus subgen. Circumdati</taxon>
    </lineage>
</organism>